<evidence type="ECO:0000256" key="1">
    <source>
        <dbReference type="ARBA" id="ARBA00000189"/>
    </source>
</evidence>
<dbReference type="GO" id="GO:0046872">
    <property type="term" value="F:metal ion binding"/>
    <property type="evidence" value="ECO:0007669"/>
    <property type="project" value="UniProtKB-KW"/>
</dbReference>
<dbReference type="InterPro" id="IPR037120">
    <property type="entry name" value="Haem_peroxidase_sf_animal"/>
</dbReference>
<dbReference type="AlphaFoldDB" id="A0A0N4UZE7"/>
<feature type="binding site" description="axial binding residue" evidence="7">
    <location>
        <position position="515"/>
    </location>
    <ligand>
        <name>heme b</name>
        <dbReference type="ChEBI" id="CHEBI:60344"/>
    </ligand>
    <ligandPart>
        <name>Fe</name>
        <dbReference type="ChEBI" id="CHEBI:18248"/>
    </ligandPart>
</feature>
<reference evidence="10" key="1">
    <citation type="submission" date="2017-02" db="UniProtKB">
        <authorList>
            <consortium name="WormBaseParasite"/>
        </authorList>
    </citation>
    <scope>IDENTIFICATION</scope>
</reference>
<dbReference type="InterPro" id="IPR003582">
    <property type="entry name" value="ShKT_dom"/>
</dbReference>
<evidence type="ECO:0000313" key="10">
    <source>
        <dbReference type="WBParaSite" id="EVEC_0000299501-mRNA-1"/>
    </source>
</evidence>
<organism evidence="10">
    <name type="scientific">Enterobius vermicularis</name>
    <name type="common">Human pinworm</name>
    <dbReference type="NCBI Taxonomy" id="51028"/>
    <lineage>
        <taxon>Eukaryota</taxon>
        <taxon>Metazoa</taxon>
        <taxon>Ecdysozoa</taxon>
        <taxon>Nematoda</taxon>
        <taxon>Chromadorea</taxon>
        <taxon>Rhabditida</taxon>
        <taxon>Spirurina</taxon>
        <taxon>Oxyuridomorpha</taxon>
        <taxon>Oxyuroidea</taxon>
        <taxon>Oxyuridae</taxon>
        <taxon>Enterobius</taxon>
    </lineage>
</organism>
<evidence type="ECO:0000259" key="9">
    <source>
        <dbReference type="PROSITE" id="PS51670"/>
    </source>
</evidence>
<dbReference type="PROSITE" id="PS50292">
    <property type="entry name" value="PEROXIDASE_3"/>
    <property type="match status" value="1"/>
</dbReference>
<dbReference type="GO" id="GO:0005615">
    <property type="term" value="C:extracellular space"/>
    <property type="evidence" value="ECO:0007669"/>
    <property type="project" value="TreeGrafter"/>
</dbReference>
<dbReference type="SMART" id="SM00254">
    <property type="entry name" value="ShKT"/>
    <property type="match status" value="2"/>
</dbReference>
<dbReference type="PANTHER" id="PTHR11475">
    <property type="entry name" value="OXIDASE/PEROXIDASE"/>
    <property type="match status" value="1"/>
</dbReference>
<dbReference type="GO" id="GO:0006979">
    <property type="term" value="P:response to oxidative stress"/>
    <property type="evidence" value="ECO:0007669"/>
    <property type="project" value="InterPro"/>
</dbReference>
<dbReference type="PRINTS" id="PR00457">
    <property type="entry name" value="ANPEROXIDASE"/>
</dbReference>
<evidence type="ECO:0000256" key="7">
    <source>
        <dbReference type="PIRSR" id="PIRSR619791-2"/>
    </source>
</evidence>
<evidence type="ECO:0000256" key="4">
    <source>
        <dbReference type="ARBA" id="ARBA00022723"/>
    </source>
</evidence>
<dbReference type="Pfam" id="PF03098">
    <property type="entry name" value="An_peroxidase"/>
    <property type="match status" value="1"/>
</dbReference>
<dbReference type="Gene3D" id="1.10.640.10">
    <property type="entry name" value="Haem peroxidase domain superfamily, animal type"/>
    <property type="match status" value="1"/>
</dbReference>
<dbReference type="CDD" id="cd09823">
    <property type="entry name" value="peroxinectin_like"/>
    <property type="match status" value="1"/>
</dbReference>
<dbReference type="PANTHER" id="PTHR11475:SF51">
    <property type="entry name" value="SHKT DOMAIN-CONTAINING PROTEIN"/>
    <property type="match status" value="1"/>
</dbReference>
<keyword evidence="4 7" id="KW-0479">Metal-binding</keyword>
<feature type="disulfide bond" evidence="8">
    <location>
        <begin position="100"/>
        <end position="134"/>
    </location>
</feature>
<dbReference type="InterPro" id="IPR019791">
    <property type="entry name" value="Haem_peroxidase_animal"/>
</dbReference>
<proteinExistence type="predicted"/>
<dbReference type="PROSITE" id="PS51670">
    <property type="entry name" value="SHKT"/>
    <property type="match status" value="2"/>
</dbReference>
<keyword evidence="3" id="KW-0560">Oxidoreductase</keyword>
<protein>
    <recommendedName>
        <fullName evidence="2">peroxidase</fullName>
        <ecNumber evidence="2">1.11.1.7</ecNumber>
    </recommendedName>
</protein>
<comment type="catalytic activity">
    <reaction evidence="1">
        <text>2 a phenolic donor + H2O2 = 2 a phenolic radical donor + 2 H2O</text>
        <dbReference type="Rhea" id="RHEA:56136"/>
        <dbReference type="ChEBI" id="CHEBI:15377"/>
        <dbReference type="ChEBI" id="CHEBI:16240"/>
        <dbReference type="ChEBI" id="CHEBI:139520"/>
        <dbReference type="ChEBI" id="CHEBI:139521"/>
        <dbReference type="EC" id="1.11.1.7"/>
    </reaction>
</comment>
<keyword evidence="6 8" id="KW-1015">Disulfide bond</keyword>
<dbReference type="SUPFAM" id="SSF48113">
    <property type="entry name" value="Heme-dependent peroxidases"/>
    <property type="match status" value="1"/>
</dbReference>
<evidence type="ECO:0000256" key="2">
    <source>
        <dbReference type="ARBA" id="ARBA00012313"/>
    </source>
</evidence>
<evidence type="ECO:0000256" key="6">
    <source>
        <dbReference type="ARBA" id="ARBA00023157"/>
    </source>
</evidence>
<evidence type="ECO:0000256" key="8">
    <source>
        <dbReference type="PROSITE-ProRule" id="PRU01005"/>
    </source>
</evidence>
<dbReference type="GO" id="GO:0020037">
    <property type="term" value="F:heme binding"/>
    <property type="evidence" value="ECO:0007669"/>
    <property type="project" value="InterPro"/>
</dbReference>
<feature type="domain" description="ShKT" evidence="9">
    <location>
        <begin position="100"/>
        <end position="134"/>
    </location>
</feature>
<comment type="caution">
    <text evidence="8">Lacks conserved residue(s) required for the propagation of feature annotation.</text>
</comment>
<dbReference type="WBParaSite" id="EVEC_0000299501-mRNA-1">
    <property type="protein sequence ID" value="EVEC_0000299501-mRNA-1"/>
    <property type="gene ID" value="EVEC_0000299501"/>
</dbReference>
<dbReference type="InterPro" id="IPR010255">
    <property type="entry name" value="Haem_peroxidase_sf"/>
</dbReference>
<feature type="domain" description="ShKT" evidence="9">
    <location>
        <begin position="140"/>
        <end position="174"/>
    </location>
</feature>
<keyword evidence="3" id="KW-0575">Peroxidase</keyword>
<keyword evidence="5" id="KW-0732">Signal</keyword>
<evidence type="ECO:0000256" key="3">
    <source>
        <dbReference type="ARBA" id="ARBA00022559"/>
    </source>
</evidence>
<dbReference type="Pfam" id="PF01549">
    <property type="entry name" value="ShK"/>
    <property type="match status" value="2"/>
</dbReference>
<name>A0A0N4UZE7_ENTVE</name>
<keyword evidence="7" id="KW-0349">Heme</keyword>
<evidence type="ECO:0000256" key="5">
    <source>
        <dbReference type="ARBA" id="ARBA00022729"/>
    </source>
</evidence>
<feature type="disulfide bond" evidence="8">
    <location>
        <begin position="140"/>
        <end position="174"/>
    </location>
</feature>
<accession>A0A0N4UZE7</accession>
<dbReference type="FunFam" id="1.10.640.10:FF:000007">
    <property type="entry name" value="Peroxidase mlt-7"/>
    <property type="match status" value="1"/>
</dbReference>
<keyword evidence="7" id="KW-0408">Iron</keyword>
<sequence length="745" mass="83152">LAVDKNLVIDGDGKLEKFVNKVTLKLDKSLSSTATKSGTSISNNAVPTLFTPSPITSITLSKTTAVIDSQNTPVTDEIIVATVSKKRTGFRVRGNSSSACNDREDLCKFWASIGECEENPGWMSVNCRAACNLCNGTAVCVDRHRLCSFWSSIGECDSNAAWMFTRCPRSCKVCTGTVTYFKFADISHRRTISINDVRSSNRQLGCASSLRSHDCNINLCYHLHFRSFDGSCNNLEFPLRGAAFSPYIRLQSPRYDDGINAASSTLHKTRPSARDASRLMISSSAVVVSDSNALLMQWGQLLAHDMAKTTMLSNQDCASCRIDPRCTSIPLSRLDPTFGRFQCLPLARSSPVCGTGIDSSREQYNENTAYIDGSPIYGSSDRDQFAFRNGAFLNTVNVRGRLFPPVDDQQNIMGGDDRANIFVGLAALHVLLVRQHNSIAQILKSVNEHWDQGRVFHESRRIVGAIIQHITYKEYLPRILGKEHDKLMGRYEGYNSSIDATIANEFTGCAYRFGHGMIQEFYPLLNETFQQTGGIEFNEGMFRSELLLREGVDPLLRGLISLPAKMPQRLTPAVTERIFGNTDLGSINIQRGRDHGIPSYVNWRRFCNLPEVKSFSDLNTTISNPIVRSNLETLYNHVENIDMYVGGLLEDPVDNGLIGPTLACVVAQQFRRLRDGDRFYYENSEILSPEQIYEIKKISLSRVLCDSGDDFHKVPKDAFRKSGASDLLLCEEIPLPDWSTWKEEI</sequence>
<dbReference type="EC" id="1.11.1.7" evidence="2"/>
<dbReference type="GO" id="GO:0140825">
    <property type="term" value="F:lactoperoxidase activity"/>
    <property type="evidence" value="ECO:0007669"/>
    <property type="project" value="UniProtKB-EC"/>
</dbReference>